<sequence length="116" mass="11576">MTAATRPDTGRHRAVGDAASGGVDHVVVPMPRFVCAVGDVRPGGQGQAGDVHRALGRPPLALGGIRADALDLGGGDADTDSDVAPRVAGEGEGVHGFGDHDLSGEYVAAPSELMIA</sequence>
<reference evidence="2 3" key="1">
    <citation type="submission" date="2015-09" db="EMBL/GenBank/DDBJ databases">
        <title>Genome sequence, genome mining and natural product profiling of a biocontrol bacterium Streptomyces malaysiensis F913.</title>
        <authorList>
            <person name="Xu Y."/>
            <person name="Wei J."/>
            <person name="Xie J."/>
            <person name="Li T."/>
            <person name="Zhou Z."/>
        </authorList>
    </citation>
    <scope>NUCLEOTIDE SEQUENCE [LARGE SCALE GENOMIC DNA]</scope>
    <source>
        <strain evidence="2 3">F913</strain>
    </source>
</reference>
<evidence type="ECO:0000313" key="3">
    <source>
        <dbReference type="Proteomes" id="UP000236520"/>
    </source>
</evidence>
<name>A0A2J7Z301_STRMQ</name>
<comment type="caution">
    <text evidence="2">The sequence shown here is derived from an EMBL/GenBank/DDBJ whole genome shotgun (WGS) entry which is preliminary data.</text>
</comment>
<proteinExistence type="predicted"/>
<gene>
    <name evidence="2" type="ORF">SMF913_10686</name>
</gene>
<protein>
    <submittedName>
        <fullName evidence="2">Uncharacterized protein</fullName>
    </submittedName>
</protein>
<feature type="region of interest" description="Disordered" evidence="1">
    <location>
        <begin position="76"/>
        <end position="102"/>
    </location>
</feature>
<dbReference type="AlphaFoldDB" id="A0A2J7Z301"/>
<dbReference type="Proteomes" id="UP000236520">
    <property type="component" value="Unassembled WGS sequence"/>
</dbReference>
<feature type="region of interest" description="Disordered" evidence="1">
    <location>
        <begin position="1"/>
        <end position="21"/>
    </location>
</feature>
<dbReference type="EMBL" id="LJIW01000001">
    <property type="protein sequence ID" value="PNG94661.1"/>
    <property type="molecule type" value="Genomic_DNA"/>
</dbReference>
<accession>A0A2J7Z301</accession>
<organism evidence="2 3">
    <name type="scientific">Streptomyces malaysiensis</name>
    <dbReference type="NCBI Taxonomy" id="92644"/>
    <lineage>
        <taxon>Bacteria</taxon>
        <taxon>Bacillati</taxon>
        <taxon>Actinomycetota</taxon>
        <taxon>Actinomycetes</taxon>
        <taxon>Kitasatosporales</taxon>
        <taxon>Streptomycetaceae</taxon>
        <taxon>Streptomyces</taxon>
        <taxon>Streptomyces violaceusniger group</taxon>
    </lineage>
</organism>
<evidence type="ECO:0000313" key="2">
    <source>
        <dbReference type="EMBL" id="PNG94661.1"/>
    </source>
</evidence>
<evidence type="ECO:0000256" key="1">
    <source>
        <dbReference type="SAM" id="MobiDB-lite"/>
    </source>
</evidence>
<keyword evidence="3" id="KW-1185">Reference proteome</keyword>